<feature type="compositionally biased region" description="Low complexity" evidence="3">
    <location>
        <begin position="678"/>
        <end position="706"/>
    </location>
</feature>
<feature type="region of interest" description="Disordered" evidence="3">
    <location>
        <begin position="741"/>
        <end position="760"/>
    </location>
</feature>
<dbReference type="GO" id="GO:0008270">
    <property type="term" value="F:zinc ion binding"/>
    <property type="evidence" value="ECO:0007669"/>
    <property type="project" value="InterPro"/>
</dbReference>
<dbReference type="Pfam" id="PF04082">
    <property type="entry name" value="Fungal_trans"/>
    <property type="match status" value="1"/>
</dbReference>
<dbReference type="SMART" id="SM00906">
    <property type="entry name" value="Fungal_trans"/>
    <property type="match status" value="1"/>
</dbReference>
<feature type="domain" description="4Fe-4S ferredoxin-type" evidence="4">
    <location>
        <begin position="34"/>
        <end position="66"/>
    </location>
</feature>
<dbReference type="InterPro" id="IPR050613">
    <property type="entry name" value="Sec_Metabolite_Reg"/>
</dbReference>
<dbReference type="PANTHER" id="PTHR31001">
    <property type="entry name" value="UNCHARACTERIZED TRANSCRIPTIONAL REGULATORY PROTEIN"/>
    <property type="match status" value="1"/>
</dbReference>
<dbReference type="InterPro" id="IPR017896">
    <property type="entry name" value="4Fe4S_Fe-S-bd"/>
</dbReference>
<keyword evidence="6" id="KW-1185">Reference proteome</keyword>
<name>A0A4Y7QD15_9AGAM</name>
<evidence type="ECO:0000256" key="1">
    <source>
        <dbReference type="ARBA" id="ARBA00004123"/>
    </source>
</evidence>
<feature type="region of interest" description="Disordered" evidence="3">
    <location>
        <begin position="671"/>
        <end position="713"/>
    </location>
</feature>
<accession>A0A4Y7QD15</accession>
<evidence type="ECO:0000313" key="5">
    <source>
        <dbReference type="EMBL" id="TDL25161.1"/>
    </source>
</evidence>
<dbReference type="GO" id="GO:0003677">
    <property type="term" value="F:DNA binding"/>
    <property type="evidence" value="ECO:0007669"/>
    <property type="project" value="InterPro"/>
</dbReference>
<dbReference type="GO" id="GO:0006351">
    <property type="term" value="P:DNA-templated transcription"/>
    <property type="evidence" value="ECO:0007669"/>
    <property type="project" value="InterPro"/>
</dbReference>
<dbReference type="CDD" id="cd12148">
    <property type="entry name" value="fungal_TF_MHR"/>
    <property type="match status" value="1"/>
</dbReference>
<dbReference type="PROSITE" id="PS00463">
    <property type="entry name" value="ZN2_CY6_FUNGAL_1"/>
    <property type="match status" value="1"/>
</dbReference>
<dbReference type="VEuPathDB" id="FungiDB:BD410DRAFT_765770"/>
<evidence type="ECO:0000313" key="6">
    <source>
        <dbReference type="Proteomes" id="UP000294933"/>
    </source>
</evidence>
<dbReference type="GO" id="GO:0005634">
    <property type="term" value="C:nucleus"/>
    <property type="evidence" value="ECO:0007669"/>
    <property type="project" value="UniProtKB-SubCell"/>
</dbReference>
<proteinExistence type="predicted"/>
<dbReference type="STRING" id="50990.A0A4Y7QD15"/>
<keyword evidence="2" id="KW-0539">Nucleus</keyword>
<evidence type="ECO:0000256" key="3">
    <source>
        <dbReference type="SAM" id="MobiDB-lite"/>
    </source>
</evidence>
<dbReference type="EMBL" id="ML170164">
    <property type="protein sequence ID" value="TDL25161.1"/>
    <property type="molecule type" value="Genomic_DNA"/>
</dbReference>
<evidence type="ECO:0000259" key="4">
    <source>
        <dbReference type="PROSITE" id="PS51379"/>
    </source>
</evidence>
<dbReference type="PANTHER" id="PTHR31001:SF56">
    <property type="entry name" value="ZN(2)-C6 FUNGAL-TYPE DOMAIN-CONTAINING PROTEIN"/>
    <property type="match status" value="1"/>
</dbReference>
<organism evidence="5 6">
    <name type="scientific">Rickenella mellea</name>
    <dbReference type="NCBI Taxonomy" id="50990"/>
    <lineage>
        <taxon>Eukaryota</taxon>
        <taxon>Fungi</taxon>
        <taxon>Dikarya</taxon>
        <taxon>Basidiomycota</taxon>
        <taxon>Agaricomycotina</taxon>
        <taxon>Agaricomycetes</taxon>
        <taxon>Hymenochaetales</taxon>
        <taxon>Rickenellaceae</taxon>
        <taxon>Rickenella</taxon>
    </lineage>
</organism>
<reference evidence="5 6" key="1">
    <citation type="submission" date="2018-06" db="EMBL/GenBank/DDBJ databases">
        <title>A transcriptomic atlas of mushroom development highlights an independent origin of complex multicellularity.</title>
        <authorList>
            <consortium name="DOE Joint Genome Institute"/>
            <person name="Krizsan K."/>
            <person name="Almasi E."/>
            <person name="Merenyi Z."/>
            <person name="Sahu N."/>
            <person name="Viragh M."/>
            <person name="Koszo T."/>
            <person name="Mondo S."/>
            <person name="Kiss B."/>
            <person name="Balint B."/>
            <person name="Kues U."/>
            <person name="Barry K."/>
            <person name="Hegedus J.C."/>
            <person name="Henrissat B."/>
            <person name="Johnson J."/>
            <person name="Lipzen A."/>
            <person name="Ohm R."/>
            <person name="Nagy I."/>
            <person name="Pangilinan J."/>
            <person name="Yan J."/>
            <person name="Xiong Y."/>
            <person name="Grigoriev I.V."/>
            <person name="Hibbett D.S."/>
            <person name="Nagy L.G."/>
        </authorList>
    </citation>
    <scope>NUCLEOTIDE SEQUENCE [LARGE SCALE GENOMIC DNA]</scope>
    <source>
        <strain evidence="5 6">SZMC22713</strain>
    </source>
</reference>
<dbReference type="AlphaFoldDB" id="A0A4Y7QD15"/>
<comment type="subcellular location">
    <subcellularLocation>
        <location evidence="1">Nucleus</location>
    </subcellularLocation>
</comment>
<dbReference type="OrthoDB" id="424974at2759"/>
<dbReference type="GO" id="GO:0000981">
    <property type="term" value="F:DNA-binding transcription factor activity, RNA polymerase II-specific"/>
    <property type="evidence" value="ECO:0007669"/>
    <property type="project" value="InterPro"/>
</dbReference>
<dbReference type="PROSITE" id="PS51379">
    <property type="entry name" value="4FE4S_FER_2"/>
    <property type="match status" value="1"/>
</dbReference>
<evidence type="ECO:0000256" key="2">
    <source>
        <dbReference type="ARBA" id="ARBA00023242"/>
    </source>
</evidence>
<dbReference type="InterPro" id="IPR001138">
    <property type="entry name" value="Zn2Cys6_DnaBD"/>
</dbReference>
<dbReference type="Proteomes" id="UP000294933">
    <property type="component" value="Unassembled WGS sequence"/>
</dbReference>
<gene>
    <name evidence="5" type="ORF">BD410DRAFT_765770</name>
</gene>
<dbReference type="InterPro" id="IPR007219">
    <property type="entry name" value="XnlR_reg_dom"/>
</dbReference>
<sequence>MPADRRTTSADVRHREQELKRSRGELACAECTRLKLRCNKKILCSSCLRRGCSSICPNGALTTGQGTRLVLADTEQLHRKLMEMSERIRQLEDALLLVTSRWPKPHPLLRDDLLSIKTGYDAGEAAKAAKAEDPHQDDLTGEVGTLTVSDDGSARFIGPTGASHFQSLLAVDTQYEEPMLGEQSPTSQVIERSQTSSYKSDCDSRYLLTAKESLPSYERAWTLCETYLEQGQWVARIVQRQQLIDELLIPIYKNKMASSTDGKVEGDVTSIDELALLLVVFATGALFDLTLPPDNDHAHYFYELACQLVSMDSVAGSPSLIAMQTITQMGMYIMLTGRAMSIEKSFTLFNFAYNFGAGLGLHRDPRRWNLKEDIVQRRRLTFWQLFLCCNWQCISTGRPLPHNLSFIDTQFPDVCDHIVDLDGSLVADSAHWKFRFAKEVLYEVNKVACSVAPVKYSQILEMNRKIRAFDFPHFLRIPDGGLQWGILGAYSVMQRIIAAIWPQWLLIHVNRSYFAKALMEYPDDPTKSPFSASLLTTYRSALSIVKLVKDQSGVCHNYFIRITTLWRYVFSSLVVIGALVVRAPKSSLAHAALIQLTLGVMFFENVTLQARRDKHELNILFRLRRKAFQAFTLQRSDQSSNGVVPVKLPEGESWIDDLSILTKNNFSKKPAPEMSILPTSPCSSGSPPTFSTGNSPTQSPTSSETTYMLPLTPNTDKSVPTVLSRQELAIFLAEASTISERPPASYPNASARPVPTQSKAPRMNATENEILMAYEESIAPLTNSDPDCSYATDAGGTDTPTVDFMMGEAWSAFVEDSSDSGIHAAPRLIEM</sequence>
<protein>
    <recommendedName>
        <fullName evidence="4">4Fe-4S ferredoxin-type domain-containing protein</fullName>
    </recommendedName>
</protein>